<feature type="domain" description="XdhC- CoxI" evidence="1">
    <location>
        <begin position="17"/>
        <end position="74"/>
    </location>
</feature>
<dbReference type="InterPro" id="IPR027051">
    <property type="entry name" value="XdhC_Rossmann_dom"/>
</dbReference>
<dbReference type="Proteomes" id="UP000305398">
    <property type="component" value="Chromosome"/>
</dbReference>
<dbReference type="InterPro" id="IPR003777">
    <property type="entry name" value="XdhC_CoxI"/>
</dbReference>
<dbReference type="PANTHER" id="PTHR30388:SF6">
    <property type="entry name" value="XANTHINE DEHYDROGENASE SUBUNIT A-RELATED"/>
    <property type="match status" value="1"/>
</dbReference>
<protein>
    <submittedName>
        <fullName evidence="3">XdhC/CoxI family protein</fullName>
    </submittedName>
</protein>
<evidence type="ECO:0000259" key="2">
    <source>
        <dbReference type="Pfam" id="PF13478"/>
    </source>
</evidence>
<dbReference type="Pfam" id="PF13478">
    <property type="entry name" value="XdhC_C"/>
    <property type="match status" value="1"/>
</dbReference>
<evidence type="ECO:0000313" key="3">
    <source>
        <dbReference type="EMBL" id="QDA60485.1"/>
    </source>
</evidence>
<dbReference type="AlphaFoldDB" id="A0A5B8A188"/>
<feature type="domain" description="XdhC Rossmann" evidence="2">
    <location>
        <begin position="172"/>
        <end position="315"/>
    </location>
</feature>
<dbReference type="RefSeq" id="WP_139515661.1">
    <property type="nucleotide sequence ID" value="NZ_CP040896.1"/>
</dbReference>
<evidence type="ECO:0000313" key="4">
    <source>
        <dbReference type="Proteomes" id="UP000305398"/>
    </source>
</evidence>
<evidence type="ECO:0000259" key="1">
    <source>
        <dbReference type="Pfam" id="PF02625"/>
    </source>
</evidence>
<dbReference type="PANTHER" id="PTHR30388">
    <property type="entry name" value="ALDEHYDE OXIDOREDUCTASE MOLYBDENUM COFACTOR ASSEMBLY PROTEIN"/>
    <property type="match status" value="1"/>
</dbReference>
<dbReference type="InterPro" id="IPR052698">
    <property type="entry name" value="MoCofactor_Util/Proc"/>
</dbReference>
<dbReference type="Gene3D" id="3.40.50.720">
    <property type="entry name" value="NAD(P)-binding Rossmann-like Domain"/>
    <property type="match status" value="1"/>
</dbReference>
<dbReference type="Pfam" id="PF02625">
    <property type="entry name" value="XdhC_CoxI"/>
    <property type="match status" value="1"/>
</dbReference>
<name>A0A5B8A188_9BACT</name>
<accession>A0A5B8A188</accession>
<sequence>MHRALATWQFLSESVGAGLPTMLLYVLESHGSSPGRQGFVMGVNANGAMQGSIGGGIMEHKFVQLAREQLASGVAESAVRKQIHNKTAPKDQSGMICSGEQTILLYPLQSSDYELITDIISCLQHEQQGVLMLSPAGLAFAPGQGLAEGFAFRQQSETDWLYQEQLGYKQHLHIVGGGHCSLALSRLMRTLDFRISLYEDRPQLNTFLENDAAHQKTVVETYHEMAAHIPDGANQYVVIMTVGYRTDDIAVRALLPKNLRFLGVLGSQKKIEKLLGDYRAEGISPAYLAKLCAPVGLPIHSQTPEEIAISIAAQLIAVKNHKS</sequence>
<dbReference type="EMBL" id="CP040896">
    <property type="protein sequence ID" value="QDA60485.1"/>
    <property type="molecule type" value="Genomic_DNA"/>
</dbReference>
<proteinExistence type="predicted"/>
<keyword evidence="4" id="KW-1185">Reference proteome</keyword>
<dbReference type="OrthoDB" id="9773039at2"/>
<gene>
    <name evidence="3" type="ORF">FHG12_10355</name>
</gene>
<organism evidence="3 4">
    <name type="scientific">Hymenobacter jejuensis</name>
    <dbReference type="NCBI Taxonomy" id="2502781"/>
    <lineage>
        <taxon>Bacteria</taxon>
        <taxon>Pseudomonadati</taxon>
        <taxon>Bacteroidota</taxon>
        <taxon>Cytophagia</taxon>
        <taxon>Cytophagales</taxon>
        <taxon>Hymenobacteraceae</taxon>
        <taxon>Hymenobacter</taxon>
    </lineage>
</organism>
<dbReference type="KEGG" id="hyj:FHG12_10355"/>
<reference evidence="3 4" key="1">
    <citation type="submission" date="2019-06" db="EMBL/GenBank/DDBJ databases">
        <authorList>
            <person name="Srinivasan S."/>
        </authorList>
    </citation>
    <scope>NUCLEOTIDE SEQUENCE [LARGE SCALE GENOMIC DNA]</scope>
    <source>
        <strain evidence="3 4">17J68-5</strain>
    </source>
</reference>